<evidence type="ECO:0000256" key="1">
    <source>
        <dbReference type="SAM" id="MobiDB-lite"/>
    </source>
</evidence>
<dbReference type="EMBL" id="LLXH01000543">
    <property type="protein sequence ID" value="PKC65433.1"/>
    <property type="molecule type" value="Genomic_DNA"/>
</dbReference>
<dbReference type="AlphaFoldDB" id="A0A2N0RQ63"/>
<dbReference type="VEuPathDB" id="FungiDB:RhiirFUN_019629"/>
<protein>
    <submittedName>
        <fullName evidence="2">Uncharacterized protein</fullName>
    </submittedName>
</protein>
<comment type="caution">
    <text evidence="2">The sequence shown here is derived from an EMBL/GenBank/DDBJ whole genome shotgun (WGS) entry which is preliminary data.</text>
</comment>
<dbReference type="Proteomes" id="UP000232688">
    <property type="component" value="Unassembled WGS sequence"/>
</dbReference>
<sequence>MLPAKEYNNTETFTKTHKTVLKKLGVKNEDVIAKSSTKNSKKSTIKLKAKTVPYTPKGKERTIMFAEMASRNLNVGSICDTFSTPSEIQLVMTGYNPILKNNIQEITLYNIPSTWTQLELLQHLEKWGHMIAFKTKCQKKYSIVTILIDFNEKKREQFRAVVKDLPGNITTLMLYLLNPTQLLISHLGCKTFKIVQEKSTCKLITYYENWADLDKITNTKLNLQEFEDIWTKYFLLQLSKGHNRSLRSSCNQKQNQNLANKVRPNTTNNKSKESKPFKKKMNSFTLKNLKKSLDGNESEKLILLAEIRSLLKRLKN</sequence>
<reference evidence="2 3" key="1">
    <citation type="submission" date="2017-10" db="EMBL/GenBank/DDBJ databases">
        <title>Extensive intraspecific genome diversity in a model arbuscular mycorrhizal fungus.</title>
        <authorList>
            <person name="Chen E.C.H."/>
            <person name="Morin E."/>
            <person name="Baudet D."/>
            <person name="Noel J."/>
            <person name="Ndikumana S."/>
            <person name="Charron P."/>
            <person name="St-Onge C."/>
            <person name="Giorgi J."/>
            <person name="Grigoriev I.V."/>
            <person name="Roux C."/>
            <person name="Martin F.M."/>
            <person name="Corradi N."/>
        </authorList>
    </citation>
    <scope>NUCLEOTIDE SEQUENCE [LARGE SCALE GENOMIC DNA]</scope>
    <source>
        <strain evidence="2 3">A1</strain>
    </source>
</reference>
<accession>A0A2N0RQ63</accession>
<reference evidence="2 3" key="2">
    <citation type="submission" date="2017-10" db="EMBL/GenBank/DDBJ databases">
        <title>Genome analyses suggest a sexual origin of heterokaryosis in a supposedly ancient asexual fungus.</title>
        <authorList>
            <person name="Corradi N."/>
            <person name="Sedzielewska K."/>
            <person name="Noel J."/>
            <person name="Charron P."/>
            <person name="Farinelli L."/>
            <person name="Marton T."/>
            <person name="Kruger M."/>
            <person name="Pelin A."/>
            <person name="Brachmann A."/>
            <person name="Corradi N."/>
        </authorList>
    </citation>
    <scope>NUCLEOTIDE SEQUENCE [LARGE SCALE GENOMIC DNA]</scope>
    <source>
        <strain evidence="2 3">A1</strain>
    </source>
</reference>
<dbReference type="VEuPathDB" id="FungiDB:FUN_004826"/>
<name>A0A2N0RQ63_9GLOM</name>
<dbReference type="VEuPathDB" id="FungiDB:RhiirFUN_016001"/>
<organism evidence="2 3">
    <name type="scientific">Rhizophagus irregularis</name>
    <dbReference type="NCBI Taxonomy" id="588596"/>
    <lineage>
        <taxon>Eukaryota</taxon>
        <taxon>Fungi</taxon>
        <taxon>Fungi incertae sedis</taxon>
        <taxon>Mucoromycota</taxon>
        <taxon>Glomeromycotina</taxon>
        <taxon>Glomeromycetes</taxon>
        <taxon>Glomerales</taxon>
        <taxon>Glomeraceae</taxon>
        <taxon>Rhizophagus</taxon>
    </lineage>
</organism>
<evidence type="ECO:0000313" key="2">
    <source>
        <dbReference type="EMBL" id="PKC65433.1"/>
    </source>
</evidence>
<feature type="compositionally biased region" description="Polar residues" evidence="1">
    <location>
        <begin position="246"/>
        <end position="267"/>
    </location>
</feature>
<evidence type="ECO:0000313" key="3">
    <source>
        <dbReference type="Proteomes" id="UP000232688"/>
    </source>
</evidence>
<gene>
    <name evidence="2" type="ORF">RhiirA1_461063</name>
</gene>
<dbReference type="VEuPathDB" id="FungiDB:RhiirFUN_019546"/>
<dbReference type="VEuPathDB" id="FungiDB:RhiirA1_461063"/>
<feature type="region of interest" description="Disordered" evidence="1">
    <location>
        <begin position="246"/>
        <end position="277"/>
    </location>
</feature>
<proteinExistence type="predicted"/>
<dbReference type="VEuPathDB" id="FungiDB:FUN_018773"/>